<keyword evidence="3" id="KW-1185">Reference proteome</keyword>
<keyword evidence="1" id="KW-0732">Signal</keyword>
<feature type="chain" id="PRO_5003696512" evidence="1">
    <location>
        <begin position="19"/>
        <end position="255"/>
    </location>
</feature>
<proteinExistence type="predicted"/>
<dbReference type="EMBL" id="AJXU01000001">
    <property type="protein sequence ID" value="EIL93084.1"/>
    <property type="molecule type" value="Genomic_DNA"/>
</dbReference>
<evidence type="ECO:0000313" key="3">
    <source>
        <dbReference type="Proteomes" id="UP000004210"/>
    </source>
</evidence>
<comment type="caution">
    <text evidence="2">The sequence shown here is derived from an EMBL/GenBank/DDBJ whole genome shotgun (WGS) entry which is preliminary data.</text>
</comment>
<reference evidence="2 3" key="1">
    <citation type="journal article" date="2012" name="J. Bacteriol.">
        <title>Genome sequences for six rhodanobacter strains, isolated from soils and the terrestrial subsurface, with variable denitrification capabilities.</title>
        <authorList>
            <person name="Kostka J.E."/>
            <person name="Green S.J."/>
            <person name="Rishishwar L."/>
            <person name="Prakash O."/>
            <person name="Katz L.S."/>
            <person name="Marino-Ramirez L."/>
            <person name="Jordan I.K."/>
            <person name="Munk C."/>
            <person name="Ivanova N."/>
            <person name="Mikhailova N."/>
            <person name="Watson D.B."/>
            <person name="Brown S.D."/>
            <person name="Palumbo A.V."/>
            <person name="Brooks S.C."/>
        </authorList>
    </citation>
    <scope>NUCLEOTIDE SEQUENCE [LARGE SCALE GENOMIC DNA]</scope>
    <source>
        <strain evidence="3">Jip2T</strain>
    </source>
</reference>
<dbReference type="OrthoDB" id="5958677at2"/>
<evidence type="ECO:0000256" key="1">
    <source>
        <dbReference type="SAM" id="SignalP"/>
    </source>
</evidence>
<dbReference type="RefSeq" id="WP_007079645.1">
    <property type="nucleotide sequence ID" value="NZ_AJXU01000001.1"/>
</dbReference>
<organism evidence="2 3">
    <name type="scientific">Rhodanobacter fulvus Jip2</name>
    <dbReference type="NCBI Taxonomy" id="1163408"/>
    <lineage>
        <taxon>Bacteria</taxon>
        <taxon>Pseudomonadati</taxon>
        <taxon>Pseudomonadota</taxon>
        <taxon>Gammaproteobacteria</taxon>
        <taxon>Lysobacterales</taxon>
        <taxon>Rhodanobacteraceae</taxon>
        <taxon>Rhodanobacter</taxon>
    </lineage>
</organism>
<protein>
    <submittedName>
        <fullName evidence="2">Uncharacterized protein</fullName>
    </submittedName>
</protein>
<gene>
    <name evidence="2" type="ORF">UU9_00010</name>
</gene>
<evidence type="ECO:0000313" key="2">
    <source>
        <dbReference type="EMBL" id="EIL93084.1"/>
    </source>
</evidence>
<name>I4W0U3_9GAMM</name>
<dbReference type="AlphaFoldDB" id="I4W0U3"/>
<accession>I4W0U3</accession>
<sequence length="255" mass="27177">MNITWVVTAFLLPLPLMAASAFDGTWKIDVSKVHGSGAAEVITLKDGMYTCNCAPPIRVTSDGTDQPISGRRDMDTMAVKIVDDHTVEQTAKKDGKVVYTRTYTVSPDGKTAAFVAESDRGKHATFHGTLTRVGSGAPGSNALAGSWQIAGYQSVSESKLTSTYKVDGDTVSMSDGEGESYTAKLGGNPVEIKGDPDHHTIAVKMVGNTLQETDYTHGKVNSISKMTVSSDGKQMTTVTTYKPTNRGITLVAYKQ</sequence>
<dbReference type="Proteomes" id="UP000004210">
    <property type="component" value="Unassembled WGS sequence"/>
</dbReference>
<feature type="signal peptide" evidence="1">
    <location>
        <begin position="1"/>
        <end position="18"/>
    </location>
</feature>
<dbReference type="PATRIC" id="fig|1163408.3.peg.3"/>